<dbReference type="GO" id="GO:0003723">
    <property type="term" value="F:RNA binding"/>
    <property type="evidence" value="ECO:0007669"/>
    <property type="project" value="UniProtKB-KW"/>
</dbReference>
<keyword evidence="1" id="KW-0815">Transposition</keyword>
<comment type="catalytic activity">
    <reaction evidence="3">
        <text>DNA(n) + a 2'-deoxyribonucleoside 5'-triphosphate = DNA(n+1) + diphosphate</text>
        <dbReference type="Rhea" id="RHEA:22508"/>
        <dbReference type="Rhea" id="RHEA-COMP:17339"/>
        <dbReference type="Rhea" id="RHEA-COMP:17340"/>
        <dbReference type="ChEBI" id="CHEBI:33019"/>
        <dbReference type="ChEBI" id="CHEBI:61560"/>
        <dbReference type="ChEBI" id="CHEBI:173112"/>
        <dbReference type="EC" id="2.7.7.49"/>
    </reaction>
</comment>
<dbReference type="InterPro" id="IPR001584">
    <property type="entry name" value="Integrase_cat-core"/>
</dbReference>
<dbReference type="PANTHER" id="PTHR42648">
    <property type="entry name" value="TRANSPOSASE, PUTATIVE-RELATED"/>
    <property type="match status" value="1"/>
</dbReference>
<evidence type="ECO:0000256" key="5">
    <source>
        <dbReference type="SAM" id="MobiDB-lite"/>
    </source>
</evidence>
<comment type="catalytic activity">
    <reaction evidence="4">
        <text>DNA(n) + a 2'-deoxyribonucleoside 5'-triphosphate = DNA(n+1) + diphosphate</text>
        <dbReference type="Rhea" id="RHEA:22508"/>
        <dbReference type="Rhea" id="RHEA-COMP:17339"/>
        <dbReference type="Rhea" id="RHEA-COMP:17340"/>
        <dbReference type="ChEBI" id="CHEBI:33019"/>
        <dbReference type="ChEBI" id="CHEBI:61560"/>
        <dbReference type="ChEBI" id="CHEBI:173112"/>
        <dbReference type="EC" id="2.7.7.7"/>
    </reaction>
</comment>
<dbReference type="GO" id="GO:0003964">
    <property type="term" value="F:RNA-directed DNA polymerase activity"/>
    <property type="evidence" value="ECO:0007669"/>
    <property type="project" value="UniProtKB-EC"/>
</dbReference>
<proteinExistence type="predicted"/>
<organism evidence="7 8">
    <name type="scientific">Puccinia coronata f. sp. avenae</name>
    <dbReference type="NCBI Taxonomy" id="200324"/>
    <lineage>
        <taxon>Eukaryota</taxon>
        <taxon>Fungi</taxon>
        <taxon>Dikarya</taxon>
        <taxon>Basidiomycota</taxon>
        <taxon>Pucciniomycotina</taxon>
        <taxon>Pucciniomycetes</taxon>
        <taxon>Pucciniales</taxon>
        <taxon>Pucciniaceae</taxon>
        <taxon>Puccinia</taxon>
    </lineage>
</organism>
<dbReference type="SUPFAM" id="SSF53098">
    <property type="entry name" value="Ribonuclease H-like"/>
    <property type="match status" value="1"/>
</dbReference>
<comment type="caution">
    <text evidence="7">The sequence shown here is derived from an EMBL/GenBank/DDBJ whole genome shotgun (WGS) entry which is preliminary data.</text>
</comment>
<evidence type="ECO:0000313" key="8">
    <source>
        <dbReference type="Proteomes" id="UP000235392"/>
    </source>
</evidence>
<dbReference type="InterPro" id="IPR039537">
    <property type="entry name" value="Retrotran_Ty1/copia-like"/>
</dbReference>
<gene>
    <name evidence="7" type="ORF">PCASD_05478</name>
</gene>
<dbReference type="PANTHER" id="PTHR42648:SF18">
    <property type="entry name" value="RETROTRANSPOSON, UNCLASSIFIED-LIKE PROTEIN"/>
    <property type="match status" value="1"/>
</dbReference>
<feature type="region of interest" description="Disordered" evidence="5">
    <location>
        <begin position="202"/>
        <end position="221"/>
    </location>
</feature>
<dbReference type="InterPro" id="IPR036397">
    <property type="entry name" value="RNaseH_sf"/>
</dbReference>
<evidence type="ECO:0000259" key="6">
    <source>
        <dbReference type="PROSITE" id="PS50994"/>
    </source>
</evidence>
<dbReference type="InterPro" id="IPR012337">
    <property type="entry name" value="RNaseH-like_sf"/>
</dbReference>
<dbReference type="InterPro" id="IPR057670">
    <property type="entry name" value="SH3_retrovirus"/>
</dbReference>
<dbReference type="Proteomes" id="UP000235392">
    <property type="component" value="Unassembled WGS sequence"/>
</dbReference>
<name>A0A2N5V8R5_9BASI</name>
<feature type="domain" description="Integrase catalytic" evidence="6">
    <location>
        <begin position="3"/>
        <end position="178"/>
    </location>
</feature>
<evidence type="ECO:0000256" key="3">
    <source>
        <dbReference type="ARBA" id="ARBA00048173"/>
    </source>
</evidence>
<dbReference type="PROSITE" id="PS50994">
    <property type="entry name" value="INTEGRASE"/>
    <property type="match status" value="1"/>
</dbReference>
<reference evidence="7 8" key="1">
    <citation type="submission" date="2017-11" db="EMBL/GenBank/DDBJ databases">
        <title>De novo assembly and phasing of dikaryotic genomes from two isolates of Puccinia coronata f. sp. avenae, the causal agent of oat crown rust.</title>
        <authorList>
            <person name="Miller M.E."/>
            <person name="Zhang Y."/>
            <person name="Omidvar V."/>
            <person name="Sperschneider J."/>
            <person name="Schwessinger B."/>
            <person name="Raley C."/>
            <person name="Palmer J.M."/>
            <person name="Garnica D."/>
            <person name="Upadhyaya N."/>
            <person name="Rathjen J."/>
            <person name="Taylor J.M."/>
            <person name="Park R.F."/>
            <person name="Dodds P.N."/>
            <person name="Hirsch C.D."/>
            <person name="Kianian S.F."/>
            <person name="Figueroa M."/>
        </authorList>
    </citation>
    <scope>NUCLEOTIDE SEQUENCE [LARGE SCALE GENOMIC DNA]</scope>
    <source>
        <strain evidence="7">12SD80</strain>
    </source>
</reference>
<dbReference type="AlphaFoldDB" id="A0A2N5V8R5"/>
<dbReference type="GO" id="GO:0005634">
    <property type="term" value="C:nucleus"/>
    <property type="evidence" value="ECO:0007669"/>
    <property type="project" value="UniProtKB-ARBA"/>
</dbReference>
<evidence type="ECO:0000313" key="7">
    <source>
        <dbReference type="EMBL" id="PLW46402.1"/>
    </source>
</evidence>
<dbReference type="GO" id="GO:0015074">
    <property type="term" value="P:DNA integration"/>
    <property type="evidence" value="ECO:0007669"/>
    <property type="project" value="InterPro"/>
</dbReference>
<keyword evidence="2" id="KW-0694">RNA-binding</keyword>
<dbReference type="GO" id="GO:0032196">
    <property type="term" value="P:transposition"/>
    <property type="evidence" value="ECO:0007669"/>
    <property type="project" value="UniProtKB-KW"/>
</dbReference>
<dbReference type="GO" id="GO:0003887">
    <property type="term" value="F:DNA-directed DNA polymerase activity"/>
    <property type="evidence" value="ECO:0007669"/>
    <property type="project" value="UniProtKB-EC"/>
</dbReference>
<accession>A0A2N5V8R5</accession>
<sequence length="333" mass="37863">MASTNREIERLDILAVDLIGPFQVDSVDGGKYVMTMRDVATGYCFVCILTHKWEATGHMISITDKIETFTAKKVKTLRRNNGGEFVNNELTAKLDSKGILAEQALPYHHYQNGVIERFNRAAAAMARTILLDSTLPQSFWSYAFIWATHTLNRIPNKASGHVVAYLGTSKGWRLWIPDENRFIKSAMVRFPEELKHVPTLPTPVKVKQPEPTITDITPPDNPLQHKPAMNNLPAAVTLPVRPAAPTNKMSLSHVMNLMRLVSFEHEIEFHDQEQIIDTILELCQFYAILVPSTFKQAMRSAEKEDWLKAIAVELNNLEEMRVWATSLRQERIE</sequence>
<dbReference type="Gene3D" id="3.30.420.10">
    <property type="entry name" value="Ribonuclease H-like superfamily/Ribonuclease H"/>
    <property type="match status" value="1"/>
</dbReference>
<dbReference type="Pfam" id="PF25597">
    <property type="entry name" value="SH3_retrovirus"/>
    <property type="match status" value="1"/>
</dbReference>
<evidence type="ECO:0000256" key="4">
    <source>
        <dbReference type="ARBA" id="ARBA00049244"/>
    </source>
</evidence>
<evidence type="ECO:0000256" key="2">
    <source>
        <dbReference type="ARBA" id="ARBA00022884"/>
    </source>
</evidence>
<protein>
    <recommendedName>
        <fullName evidence="6">Integrase catalytic domain-containing protein</fullName>
    </recommendedName>
</protein>
<dbReference type="EMBL" id="PGCI01000040">
    <property type="protein sequence ID" value="PLW46402.1"/>
    <property type="molecule type" value="Genomic_DNA"/>
</dbReference>
<evidence type="ECO:0000256" key="1">
    <source>
        <dbReference type="ARBA" id="ARBA00022578"/>
    </source>
</evidence>